<organism evidence="1 2">
    <name type="scientific">Marinomonas primoryensis</name>
    <dbReference type="NCBI Taxonomy" id="178399"/>
    <lineage>
        <taxon>Bacteria</taxon>
        <taxon>Pseudomonadati</taxon>
        <taxon>Pseudomonadota</taxon>
        <taxon>Gammaproteobacteria</taxon>
        <taxon>Oceanospirillales</taxon>
        <taxon>Oceanospirillaceae</taxon>
        <taxon>Marinomonas</taxon>
    </lineage>
</organism>
<dbReference type="Proteomes" id="UP000509371">
    <property type="component" value="Chromosome"/>
</dbReference>
<evidence type="ECO:0000313" key="2">
    <source>
        <dbReference type="Proteomes" id="UP000509371"/>
    </source>
</evidence>
<sequence>MFIWWEINHQTLTLKRHKVAQLRRVELTSFGISNMENKDKGVMR</sequence>
<dbReference type="AlphaFoldDB" id="A0A859CZW6"/>
<gene>
    <name evidence="1" type="ORF">MP3633_1257</name>
</gene>
<accession>A0A859CZW6</accession>
<reference evidence="1 2" key="1">
    <citation type="submission" date="2020-06" db="EMBL/GenBank/DDBJ databases">
        <authorList>
            <person name="Voronona O.L."/>
            <person name="Aksenova E.I."/>
            <person name="Kunda M.S."/>
            <person name="Semenov A.N."/>
            <person name="Ryzhova N."/>
        </authorList>
    </citation>
    <scope>NUCLEOTIDE SEQUENCE [LARGE SCALE GENOMIC DNA]</scope>
    <source>
        <strain evidence="1 2">MPKMM3633</strain>
    </source>
</reference>
<dbReference type="KEGG" id="mpri:MP3633_1257"/>
<proteinExistence type="predicted"/>
<evidence type="ECO:0000313" key="1">
    <source>
        <dbReference type="EMBL" id="QKK79991.1"/>
    </source>
</evidence>
<name>A0A859CZW6_9GAMM</name>
<protein>
    <submittedName>
        <fullName evidence="1">Uncharacterized protein</fullName>
    </submittedName>
</protein>
<dbReference type="EMBL" id="CP054301">
    <property type="protein sequence ID" value="QKK79991.1"/>
    <property type="molecule type" value="Genomic_DNA"/>
</dbReference>